<dbReference type="AlphaFoldDB" id="A0AAV1SD93"/>
<dbReference type="Proteomes" id="UP001314170">
    <property type="component" value="Unassembled WGS sequence"/>
</dbReference>
<name>A0AAV1SD93_9ROSI</name>
<accession>A0AAV1SD93</accession>
<evidence type="ECO:0000256" key="1">
    <source>
        <dbReference type="SAM" id="MobiDB-lite"/>
    </source>
</evidence>
<evidence type="ECO:0000313" key="2">
    <source>
        <dbReference type="EMBL" id="CAK7349379.1"/>
    </source>
</evidence>
<keyword evidence="3" id="KW-1185">Reference proteome</keyword>
<gene>
    <name evidence="2" type="ORF">DCAF_LOCUS22093</name>
</gene>
<evidence type="ECO:0000313" key="3">
    <source>
        <dbReference type="Proteomes" id="UP001314170"/>
    </source>
</evidence>
<feature type="compositionally biased region" description="Basic and acidic residues" evidence="1">
    <location>
        <begin position="79"/>
        <end position="111"/>
    </location>
</feature>
<proteinExistence type="predicted"/>
<organism evidence="2 3">
    <name type="scientific">Dovyalis caffra</name>
    <dbReference type="NCBI Taxonomy" id="77055"/>
    <lineage>
        <taxon>Eukaryota</taxon>
        <taxon>Viridiplantae</taxon>
        <taxon>Streptophyta</taxon>
        <taxon>Embryophyta</taxon>
        <taxon>Tracheophyta</taxon>
        <taxon>Spermatophyta</taxon>
        <taxon>Magnoliopsida</taxon>
        <taxon>eudicotyledons</taxon>
        <taxon>Gunneridae</taxon>
        <taxon>Pentapetalae</taxon>
        <taxon>rosids</taxon>
        <taxon>fabids</taxon>
        <taxon>Malpighiales</taxon>
        <taxon>Salicaceae</taxon>
        <taxon>Flacourtieae</taxon>
        <taxon>Dovyalis</taxon>
    </lineage>
</organism>
<protein>
    <submittedName>
        <fullName evidence="2">Uncharacterized protein</fullName>
    </submittedName>
</protein>
<dbReference type="EMBL" id="CAWUPB010001173">
    <property type="protein sequence ID" value="CAK7349379.1"/>
    <property type="molecule type" value="Genomic_DNA"/>
</dbReference>
<sequence>MKREGNRVHIDRLASPSGEWFKNITRNKLDSLKLEWAIGDREGCKEKNKHRKQELEHKNIALNLRVTNQNCKEQYSAKVLDEKETSKSNNKDTDSIRKGKRDEELVPMKDG</sequence>
<reference evidence="2 3" key="1">
    <citation type="submission" date="2024-01" db="EMBL/GenBank/DDBJ databases">
        <authorList>
            <person name="Waweru B."/>
        </authorList>
    </citation>
    <scope>NUCLEOTIDE SEQUENCE [LARGE SCALE GENOMIC DNA]</scope>
</reference>
<feature type="region of interest" description="Disordered" evidence="1">
    <location>
        <begin position="77"/>
        <end position="111"/>
    </location>
</feature>
<comment type="caution">
    <text evidence="2">The sequence shown here is derived from an EMBL/GenBank/DDBJ whole genome shotgun (WGS) entry which is preliminary data.</text>
</comment>